<organism evidence="2 3">
    <name type="scientific">Jannaschia pagri</name>
    <dbReference type="NCBI Taxonomy" id="2829797"/>
    <lineage>
        <taxon>Bacteria</taxon>
        <taxon>Pseudomonadati</taxon>
        <taxon>Pseudomonadota</taxon>
        <taxon>Alphaproteobacteria</taxon>
        <taxon>Rhodobacterales</taxon>
        <taxon>Roseobacteraceae</taxon>
        <taxon>Jannaschia</taxon>
    </lineage>
</organism>
<dbReference type="EMBL" id="BPFH01000008">
    <property type="protein sequence ID" value="GIT96910.1"/>
    <property type="molecule type" value="Genomic_DNA"/>
</dbReference>
<sequence>MDKVNVDAWAGREAISDGCVTDHQAAQIHAFLGDGPAPRRGDTVPGLWHWCAFPNAAPQEMLGRDGHPQGQHLLPPVPLPRRMWASGALTFHRAIQVGEPLHRRSKVRSVVEKIGRSGPMVLVTLDHEIHGSRGLAIEERQDIVYLEIPDSYRPPKVQPLPAAPSEHVDPTETLLFRYSAVTFNAHRIHYDRSYAQQVEHYPDLVVHGPLQATLLLRAATRAKGRTPLFFDYRSVHPMFAGTQCDIAMEADDEGLRLWTGQDGHQCMQAQAVWEETQ</sequence>
<dbReference type="Gene3D" id="3.10.129.10">
    <property type="entry name" value="Hotdog Thioesterase"/>
    <property type="match status" value="1"/>
</dbReference>
<gene>
    <name evidence="2" type="ORF">JANAI62_35330</name>
</gene>
<feature type="domain" description="FAS1-like dehydratase" evidence="1">
    <location>
        <begin position="73"/>
        <end position="137"/>
    </location>
</feature>
<dbReference type="InterPro" id="IPR052741">
    <property type="entry name" value="Mitochondrial_HTD2"/>
</dbReference>
<reference evidence="2 3" key="1">
    <citation type="submission" date="2021-05" db="EMBL/GenBank/DDBJ databases">
        <title>Bacteria Genome sequencing.</title>
        <authorList>
            <person name="Takabe Y."/>
            <person name="Nakajima Y."/>
            <person name="Suzuki S."/>
            <person name="Shiozaki T."/>
        </authorList>
    </citation>
    <scope>NUCLEOTIDE SEQUENCE [LARGE SCALE GENOMIC DNA]</scope>
    <source>
        <strain evidence="2 3">AI_62</strain>
    </source>
</reference>
<evidence type="ECO:0000259" key="1">
    <source>
        <dbReference type="Pfam" id="PF13452"/>
    </source>
</evidence>
<dbReference type="Pfam" id="PF13452">
    <property type="entry name" value="FAS1_DH_region"/>
    <property type="match status" value="1"/>
</dbReference>
<protein>
    <recommendedName>
        <fullName evidence="1">FAS1-like dehydratase domain-containing protein</fullName>
    </recommendedName>
</protein>
<dbReference type="PANTHER" id="PTHR28152:SF1">
    <property type="entry name" value="HYDROXYACYL-THIOESTER DEHYDRATASE TYPE 2, MITOCHONDRIAL"/>
    <property type="match status" value="1"/>
</dbReference>
<name>A0ABQ4NR95_9RHOB</name>
<keyword evidence="3" id="KW-1185">Reference proteome</keyword>
<accession>A0ABQ4NR95</accession>
<proteinExistence type="predicted"/>
<dbReference type="Proteomes" id="UP000786693">
    <property type="component" value="Unassembled WGS sequence"/>
</dbReference>
<dbReference type="InterPro" id="IPR029069">
    <property type="entry name" value="HotDog_dom_sf"/>
</dbReference>
<dbReference type="SUPFAM" id="SSF54637">
    <property type="entry name" value="Thioesterase/thiol ester dehydrase-isomerase"/>
    <property type="match status" value="1"/>
</dbReference>
<dbReference type="PANTHER" id="PTHR28152">
    <property type="entry name" value="HYDROXYACYL-THIOESTER DEHYDRATASE TYPE 2, MITOCHONDRIAL"/>
    <property type="match status" value="1"/>
</dbReference>
<comment type="caution">
    <text evidence="2">The sequence shown here is derived from an EMBL/GenBank/DDBJ whole genome shotgun (WGS) entry which is preliminary data.</text>
</comment>
<dbReference type="RefSeq" id="WP_220750400.1">
    <property type="nucleotide sequence ID" value="NZ_BPFH01000008.1"/>
</dbReference>
<evidence type="ECO:0000313" key="2">
    <source>
        <dbReference type="EMBL" id="GIT96910.1"/>
    </source>
</evidence>
<dbReference type="InterPro" id="IPR039569">
    <property type="entry name" value="FAS1-like_DH_region"/>
</dbReference>
<evidence type="ECO:0000313" key="3">
    <source>
        <dbReference type="Proteomes" id="UP000786693"/>
    </source>
</evidence>